<protein>
    <recommendedName>
        <fullName evidence="2">Pre-mRNA-splicing factor 3 domain-containing protein</fullName>
    </recommendedName>
</protein>
<feature type="compositionally biased region" description="Basic and acidic residues" evidence="1">
    <location>
        <begin position="296"/>
        <end position="307"/>
    </location>
</feature>
<proteinExistence type="predicted"/>
<evidence type="ECO:0000313" key="4">
    <source>
        <dbReference type="Proteomes" id="UP000734854"/>
    </source>
</evidence>
<organism evidence="3 4">
    <name type="scientific">Zingiber officinale</name>
    <name type="common">Ginger</name>
    <name type="synonym">Amomum zingiber</name>
    <dbReference type="NCBI Taxonomy" id="94328"/>
    <lineage>
        <taxon>Eukaryota</taxon>
        <taxon>Viridiplantae</taxon>
        <taxon>Streptophyta</taxon>
        <taxon>Embryophyta</taxon>
        <taxon>Tracheophyta</taxon>
        <taxon>Spermatophyta</taxon>
        <taxon>Magnoliopsida</taxon>
        <taxon>Liliopsida</taxon>
        <taxon>Zingiberales</taxon>
        <taxon>Zingiberaceae</taxon>
        <taxon>Zingiber</taxon>
    </lineage>
</organism>
<feature type="domain" description="Pre-mRNA-splicing factor 3" evidence="2">
    <location>
        <begin position="289"/>
        <end position="339"/>
    </location>
</feature>
<dbReference type="Proteomes" id="UP000734854">
    <property type="component" value="Unassembled WGS sequence"/>
</dbReference>
<dbReference type="AlphaFoldDB" id="A0A8J5LAY9"/>
<accession>A0A8J5LAY9</accession>
<evidence type="ECO:0000256" key="1">
    <source>
        <dbReference type="SAM" id="MobiDB-lite"/>
    </source>
</evidence>
<comment type="caution">
    <text evidence="3">The sequence shown here is derived from an EMBL/GenBank/DDBJ whole genome shotgun (WGS) entry which is preliminary data.</text>
</comment>
<name>A0A8J5LAY9_ZINOF</name>
<dbReference type="EMBL" id="JACMSC010000009">
    <property type="protein sequence ID" value="KAG6506316.1"/>
    <property type="molecule type" value="Genomic_DNA"/>
</dbReference>
<reference evidence="3 4" key="1">
    <citation type="submission" date="2020-08" db="EMBL/GenBank/DDBJ databases">
        <title>Plant Genome Project.</title>
        <authorList>
            <person name="Zhang R.-G."/>
        </authorList>
    </citation>
    <scope>NUCLEOTIDE SEQUENCE [LARGE SCALE GENOMIC DNA]</scope>
    <source>
        <tissue evidence="3">Rhizome</tissue>
    </source>
</reference>
<dbReference type="Pfam" id="PF08572">
    <property type="entry name" value="PRP3"/>
    <property type="match status" value="1"/>
</dbReference>
<sequence>MEEQIPKVYTFNMFRKFQEELKATMYCDVLPIQMDGPVMNFQVRVFVEDGKPTENKDHEVLYNADKLEVDDTPVSRYDYLTIRCLHLAELGFVSDDRYQVALKLLKEVEKSLLDDIICRQKQPRLLSFETQANGNVQNLLLAQIGTSGVNKNLSSLHVKRRGRPQIKAKESDMETLAQPNKEQDFLRSSLMGSESNTLQSSATATPLNTQRIDLMEDTTTVFYSYLQRSNNRKSVKNAVDLSTNTTTRCPCTKSTFWSKDRDKPLLPRTTYDDYVELKLNTEKITIYGKLRKLESSSEREGWARDSRQGLLEPPKPKVKENNLMKVLGFEAAQDSAKVRKLTPAE</sequence>
<keyword evidence="4" id="KW-1185">Reference proteome</keyword>
<evidence type="ECO:0000313" key="3">
    <source>
        <dbReference type="EMBL" id="KAG6506316.1"/>
    </source>
</evidence>
<dbReference type="InterPro" id="IPR013881">
    <property type="entry name" value="Pre-mRNA_splic_Prp3_dom"/>
</dbReference>
<feature type="region of interest" description="Disordered" evidence="1">
    <location>
        <begin position="296"/>
        <end position="318"/>
    </location>
</feature>
<gene>
    <name evidence="3" type="ORF">ZIOFF_031639</name>
</gene>
<evidence type="ECO:0000259" key="2">
    <source>
        <dbReference type="Pfam" id="PF08572"/>
    </source>
</evidence>